<dbReference type="InterPro" id="IPR036291">
    <property type="entry name" value="NAD(P)-bd_dom_sf"/>
</dbReference>
<dbReference type="InterPro" id="IPR045306">
    <property type="entry name" value="SDH-like"/>
</dbReference>
<gene>
    <name evidence="9" type="ORF">CYFA0S_04e03466g</name>
</gene>
<keyword evidence="6" id="KW-0520">NAD</keyword>
<dbReference type="InterPro" id="IPR002328">
    <property type="entry name" value="ADH_Zn_CS"/>
</dbReference>
<evidence type="ECO:0000259" key="8">
    <source>
        <dbReference type="SMART" id="SM00829"/>
    </source>
</evidence>
<evidence type="ECO:0000256" key="6">
    <source>
        <dbReference type="ARBA" id="ARBA00023027"/>
    </source>
</evidence>
<dbReference type="CDD" id="cd05285">
    <property type="entry name" value="sorbitol_DH"/>
    <property type="match status" value="1"/>
</dbReference>
<keyword evidence="3 7" id="KW-0479">Metal-binding</keyword>
<dbReference type="Gene3D" id="3.40.50.720">
    <property type="entry name" value="NAD(P)-binding Rossmann-like Domain"/>
    <property type="match status" value="1"/>
</dbReference>
<comment type="cofactor">
    <cofactor evidence="1 7">
        <name>Zn(2+)</name>
        <dbReference type="ChEBI" id="CHEBI:29105"/>
    </cofactor>
</comment>
<dbReference type="SUPFAM" id="SSF50129">
    <property type="entry name" value="GroES-like"/>
    <property type="match status" value="1"/>
</dbReference>
<dbReference type="InterPro" id="IPR013154">
    <property type="entry name" value="ADH-like_N"/>
</dbReference>
<dbReference type="EMBL" id="LK052889">
    <property type="protein sequence ID" value="CDR40094.1"/>
    <property type="molecule type" value="Genomic_DNA"/>
</dbReference>
<dbReference type="Pfam" id="PF08240">
    <property type="entry name" value="ADH_N"/>
    <property type="match status" value="1"/>
</dbReference>
<dbReference type="PROSITE" id="PS00059">
    <property type="entry name" value="ADH_ZINC"/>
    <property type="match status" value="1"/>
</dbReference>
<dbReference type="InterPro" id="IPR011032">
    <property type="entry name" value="GroES-like_sf"/>
</dbReference>
<evidence type="ECO:0000256" key="3">
    <source>
        <dbReference type="ARBA" id="ARBA00022723"/>
    </source>
</evidence>
<evidence type="ECO:0000256" key="1">
    <source>
        <dbReference type="ARBA" id="ARBA00001947"/>
    </source>
</evidence>
<proteinExistence type="inferred from homology"/>
<evidence type="ECO:0000256" key="5">
    <source>
        <dbReference type="ARBA" id="ARBA00023002"/>
    </source>
</evidence>
<protein>
    <submittedName>
        <fullName evidence="9">CYFA0S04e03466g1_1</fullName>
    </submittedName>
</protein>
<dbReference type="GO" id="GO:0008270">
    <property type="term" value="F:zinc ion binding"/>
    <property type="evidence" value="ECO:0007669"/>
    <property type="project" value="InterPro"/>
</dbReference>
<dbReference type="AlphaFoldDB" id="A0A061ARC4"/>
<evidence type="ECO:0000256" key="7">
    <source>
        <dbReference type="RuleBase" id="RU361277"/>
    </source>
</evidence>
<evidence type="ECO:0000256" key="2">
    <source>
        <dbReference type="ARBA" id="ARBA00008072"/>
    </source>
</evidence>
<dbReference type="GO" id="GO:0003939">
    <property type="term" value="F:L-iditol 2-dehydrogenase (NAD+) activity"/>
    <property type="evidence" value="ECO:0007669"/>
    <property type="project" value="TreeGrafter"/>
</dbReference>
<keyword evidence="5" id="KW-0560">Oxidoreductase</keyword>
<dbReference type="GO" id="GO:0006062">
    <property type="term" value="P:sorbitol catabolic process"/>
    <property type="evidence" value="ECO:0007669"/>
    <property type="project" value="TreeGrafter"/>
</dbReference>
<feature type="domain" description="Enoyl reductase (ER)" evidence="8">
    <location>
        <begin position="13"/>
        <end position="356"/>
    </location>
</feature>
<organism evidence="9">
    <name type="scientific">Cyberlindnera fabianii</name>
    <name type="common">Yeast</name>
    <name type="synonym">Hansenula fabianii</name>
    <dbReference type="NCBI Taxonomy" id="36022"/>
    <lineage>
        <taxon>Eukaryota</taxon>
        <taxon>Fungi</taxon>
        <taxon>Dikarya</taxon>
        <taxon>Ascomycota</taxon>
        <taxon>Saccharomycotina</taxon>
        <taxon>Saccharomycetes</taxon>
        <taxon>Phaffomycetales</taxon>
        <taxon>Phaffomycetaceae</taxon>
        <taxon>Cyberlindnera</taxon>
    </lineage>
</organism>
<dbReference type="SMART" id="SM00829">
    <property type="entry name" value="PKS_ER"/>
    <property type="match status" value="1"/>
</dbReference>
<dbReference type="InterPro" id="IPR013149">
    <property type="entry name" value="ADH-like_C"/>
</dbReference>
<dbReference type="OrthoDB" id="3941538at2759"/>
<dbReference type="PANTHER" id="PTHR43161:SF4">
    <property type="entry name" value="D-XYLULOSE REDUCTASE"/>
    <property type="match status" value="1"/>
</dbReference>
<dbReference type="InterPro" id="IPR020843">
    <property type="entry name" value="ER"/>
</dbReference>
<reference evidence="9" key="1">
    <citation type="journal article" date="2014" name="Genome Announc.">
        <title>Genome sequence of the yeast Cyberlindnera fabianii (Hansenula fabianii).</title>
        <authorList>
            <person name="Freel K.C."/>
            <person name="Sarilar V."/>
            <person name="Neuveglise C."/>
            <person name="Devillers H."/>
            <person name="Friedrich A."/>
            <person name="Schacherer J."/>
        </authorList>
    </citation>
    <scope>NUCLEOTIDE SEQUENCE</scope>
    <source>
        <strain evidence="9">YJS4271</strain>
    </source>
</reference>
<evidence type="ECO:0000256" key="4">
    <source>
        <dbReference type="ARBA" id="ARBA00022833"/>
    </source>
</evidence>
<evidence type="ECO:0000313" key="9">
    <source>
        <dbReference type="EMBL" id="CDR40094.1"/>
    </source>
</evidence>
<dbReference type="PhylomeDB" id="A0A061ARC4"/>
<dbReference type="Gene3D" id="3.90.180.10">
    <property type="entry name" value="Medium-chain alcohol dehydrogenases, catalytic domain"/>
    <property type="match status" value="1"/>
</dbReference>
<dbReference type="FunFam" id="3.40.50.720:FF:000068">
    <property type="entry name" value="Sorbitol dehydrogenase"/>
    <property type="match status" value="1"/>
</dbReference>
<sequence length="370" mass="40614">MCQTCQNPSLQCTPDHQIHVRQNNDIPRLREGEVLVHPRVTGICGSDVHFFKHGKIGTLVIREDCVLGHESAGDILAVGPGVTNVKPGDRVAIEPQMPCLKCFLCMQGDYNLCEDVRFIGTPPYQGAIQRYLVHDARFVHKLPDSMTYEQGAIVEPVSVGYHGVTRAQIAVGEAVCIAGAGPIGLVTLLLARASGATPIVITDLSEERLKFAKTLVSDAITYKIDTKKSERENGLCIKKLFGETEYQAPPKVLECTGVESSINTMAYVVRRSGLLLVIGVGRDFISNFPFMHLSLAEIDLKFINRYHDSWPTVIKLIDSGRIKVESLVTHKFKLEEADKALKLASDPRNGSIKVLVTDDAPVDVKTVSKL</sequence>
<name>A0A061ARC4_CYBFA</name>
<comment type="similarity">
    <text evidence="2 7">Belongs to the zinc-containing alcohol dehydrogenase family.</text>
</comment>
<dbReference type="Pfam" id="PF00107">
    <property type="entry name" value="ADH_zinc_N"/>
    <property type="match status" value="1"/>
</dbReference>
<dbReference type="SUPFAM" id="SSF51735">
    <property type="entry name" value="NAD(P)-binding Rossmann-fold domains"/>
    <property type="match status" value="1"/>
</dbReference>
<dbReference type="VEuPathDB" id="FungiDB:BON22_2409"/>
<keyword evidence="4 7" id="KW-0862">Zinc</keyword>
<dbReference type="PANTHER" id="PTHR43161">
    <property type="entry name" value="SORBITOL DEHYDROGENASE"/>
    <property type="match status" value="1"/>
</dbReference>
<accession>A0A061ARC4</accession>